<gene>
    <name evidence="1" type="ORF">Xentx_00565</name>
</gene>
<dbReference type="Proteomes" id="UP000186277">
    <property type="component" value="Unassembled WGS sequence"/>
</dbReference>
<evidence type="ECO:0000313" key="2">
    <source>
        <dbReference type="Proteomes" id="UP000186277"/>
    </source>
</evidence>
<reference evidence="1 2" key="1">
    <citation type="submission" date="2016-09" db="EMBL/GenBank/DDBJ databases">
        <title>Xenorhabdus thuongxuanensis sp. nov. and Xenorhabdus eapokensis sp. nov., isolated from Steinernema species.</title>
        <authorList>
            <person name="Kaempfer P."/>
            <person name="Tobias N.J."/>
            <person name="Phan Ke L."/>
            <person name="Bode H.B."/>
            <person name="Glaeser S.P."/>
        </authorList>
    </citation>
    <scope>NUCLEOTIDE SEQUENCE [LARGE SCALE GENOMIC DNA]</scope>
    <source>
        <strain evidence="1 2">30TX1</strain>
    </source>
</reference>
<dbReference type="AlphaFoldDB" id="A0A1Q5U8X8"/>
<protein>
    <submittedName>
        <fullName evidence="1">Uncharacterized protein</fullName>
    </submittedName>
</protein>
<sequence>MNARKKTKGKRQKMISALEEAGQMAIDLNSGEEQ</sequence>
<keyword evidence="2" id="KW-1185">Reference proteome</keyword>
<accession>A0A1Q5U8X8</accession>
<organism evidence="1 2">
    <name type="scientific">Xenorhabdus thuongxuanensis</name>
    <dbReference type="NCBI Taxonomy" id="1873484"/>
    <lineage>
        <taxon>Bacteria</taxon>
        <taxon>Pseudomonadati</taxon>
        <taxon>Pseudomonadota</taxon>
        <taxon>Gammaproteobacteria</taxon>
        <taxon>Enterobacterales</taxon>
        <taxon>Morganellaceae</taxon>
        <taxon>Xenorhabdus</taxon>
    </lineage>
</organism>
<evidence type="ECO:0000313" key="1">
    <source>
        <dbReference type="EMBL" id="OKP08892.1"/>
    </source>
</evidence>
<proteinExistence type="predicted"/>
<comment type="caution">
    <text evidence="1">The sequence shown here is derived from an EMBL/GenBank/DDBJ whole genome shotgun (WGS) entry which is preliminary data.</text>
</comment>
<name>A0A1Q5U8X8_9GAMM</name>
<dbReference type="EMBL" id="MKGR01000002">
    <property type="protein sequence ID" value="OKP08892.1"/>
    <property type="molecule type" value="Genomic_DNA"/>
</dbReference>